<sequence>MKDEIITTIKMSETDYKDVVRLARNDGVTASDYMRSVIESKVDDFKDYEEGMKVFAQNNKLVSRDEVINEVFGE</sequence>
<evidence type="ECO:0008006" key="3">
    <source>
        <dbReference type="Google" id="ProtNLM"/>
    </source>
</evidence>
<protein>
    <recommendedName>
        <fullName evidence="3">CopG family transcriptional regulator</fullName>
    </recommendedName>
</protein>
<organism evidence="1 2">
    <name type="scientific">Pediococcus argentinicus</name>
    <dbReference type="NCBI Taxonomy" id="480391"/>
    <lineage>
        <taxon>Bacteria</taxon>
        <taxon>Bacillati</taxon>
        <taxon>Bacillota</taxon>
        <taxon>Bacilli</taxon>
        <taxon>Lactobacillales</taxon>
        <taxon>Lactobacillaceae</taxon>
        <taxon>Pediococcus</taxon>
    </lineage>
</organism>
<dbReference type="EMBL" id="JQCQ01000018">
    <property type="protein sequence ID" value="KRO24939.1"/>
    <property type="molecule type" value="Genomic_DNA"/>
</dbReference>
<reference evidence="1 2" key="1">
    <citation type="journal article" date="2015" name="Genome Announc.">
        <title>Expanding the biotechnology potential of lactobacilli through comparative genomics of 213 strains and associated genera.</title>
        <authorList>
            <person name="Sun Z."/>
            <person name="Harris H.M."/>
            <person name="McCann A."/>
            <person name="Guo C."/>
            <person name="Argimon S."/>
            <person name="Zhang W."/>
            <person name="Yang X."/>
            <person name="Jeffery I.B."/>
            <person name="Cooney J.C."/>
            <person name="Kagawa T.F."/>
            <person name="Liu W."/>
            <person name="Song Y."/>
            <person name="Salvetti E."/>
            <person name="Wrobel A."/>
            <person name="Rasinkangas P."/>
            <person name="Parkhill J."/>
            <person name="Rea M.C."/>
            <person name="O'Sullivan O."/>
            <person name="Ritari J."/>
            <person name="Douillard F.P."/>
            <person name="Paul Ross R."/>
            <person name="Yang R."/>
            <person name="Briner A.E."/>
            <person name="Felis G.E."/>
            <person name="de Vos W.M."/>
            <person name="Barrangou R."/>
            <person name="Klaenhammer T.R."/>
            <person name="Caufield P.W."/>
            <person name="Cui Y."/>
            <person name="Zhang H."/>
            <person name="O'Toole P.W."/>
        </authorList>
    </citation>
    <scope>NUCLEOTIDE SEQUENCE [LARGE SCALE GENOMIC DNA]</scope>
    <source>
        <strain evidence="1 2">DSM 23026</strain>
    </source>
</reference>
<accession>A0A0R2NK12</accession>
<dbReference type="PATRIC" id="fig|480391.4.peg.512"/>
<dbReference type="AlphaFoldDB" id="A0A0R2NK12"/>
<proteinExistence type="predicted"/>
<name>A0A0R2NK12_9LACO</name>
<evidence type="ECO:0000313" key="2">
    <source>
        <dbReference type="Proteomes" id="UP000051249"/>
    </source>
</evidence>
<evidence type="ECO:0000313" key="1">
    <source>
        <dbReference type="EMBL" id="KRO24939.1"/>
    </source>
</evidence>
<dbReference type="Proteomes" id="UP000051249">
    <property type="component" value="Unassembled WGS sequence"/>
</dbReference>
<dbReference type="RefSeq" id="WP_057799541.1">
    <property type="nucleotide sequence ID" value="NZ_BJZZ01000017.1"/>
</dbReference>
<gene>
    <name evidence="1" type="ORF">IV88_GL000505</name>
</gene>
<keyword evidence="2" id="KW-1185">Reference proteome</keyword>
<comment type="caution">
    <text evidence="1">The sequence shown here is derived from an EMBL/GenBank/DDBJ whole genome shotgun (WGS) entry which is preliminary data.</text>
</comment>